<gene>
    <name evidence="4" type="ORF">SteCoe_16897</name>
</gene>
<dbReference type="EMBL" id="MPUH01000341">
    <property type="protein sequence ID" value="OMJ82421.1"/>
    <property type="molecule type" value="Genomic_DNA"/>
</dbReference>
<feature type="domain" description="Translin-associated factor X-interacting protein 1 N-terminal" evidence="3">
    <location>
        <begin position="130"/>
        <end position="222"/>
    </location>
</feature>
<dbReference type="Proteomes" id="UP000187209">
    <property type="component" value="Unassembled WGS sequence"/>
</dbReference>
<sequence length="369" mass="43187">MSRLIKNSMTQEKLKKESNNSFQKSLQPLSPNMDNLCLKKNQSFQLKQFSNSPYASTKKITLKTLDKVKKKMRIGNFQDELLKYRKNSKVLSSDSTKKLFSAYSLPGQNDLAFKDKDLSLDKYMEFVKKIENQKDRKGRFEVLKAVFSHIIEETKEFSTIFKFIKNEYETFIKDQANDFEKQKKYLKDIENVKILLSTELEQTLKEKEEIKRSFDSLHKNYINISDKLLKIINANVNTLEKTDENWTNICYENQVLKEAFQKLTDDHDYYKYKAQKMMKILIILEKKGIPIEKIYKNEVKNQSEIDKYECCEPILDDTEHENIVTGKNEICKMPSKIPGLDLGCLEANRFSSSDSQGSSYMSSAFSNYS</sequence>
<feature type="region of interest" description="Disordered" evidence="2">
    <location>
        <begin position="1"/>
        <end position="26"/>
    </location>
</feature>
<evidence type="ECO:0000313" key="5">
    <source>
        <dbReference type="Proteomes" id="UP000187209"/>
    </source>
</evidence>
<protein>
    <recommendedName>
        <fullName evidence="3">Translin-associated factor X-interacting protein 1 N-terminal domain-containing protein</fullName>
    </recommendedName>
</protein>
<dbReference type="AlphaFoldDB" id="A0A1R2C0A0"/>
<evidence type="ECO:0000256" key="1">
    <source>
        <dbReference type="ARBA" id="ARBA00023054"/>
    </source>
</evidence>
<keyword evidence="5" id="KW-1185">Reference proteome</keyword>
<organism evidence="4 5">
    <name type="scientific">Stentor coeruleus</name>
    <dbReference type="NCBI Taxonomy" id="5963"/>
    <lineage>
        <taxon>Eukaryota</taxon>
        <taxon>Sar</taxon>
        <taxon>Alveolata</taxon>
        <taxon>Ciliophora</taxon>
        <taxon>Postciliodesmatophora</taxon>
        <taxon>Heterotrichea</taxon>
        <taxon>Heterotrichida</taxon>
        <taxon>Stentoridae</taxon>
        <taxon>Stentor</taxon>
    </lineage>
</organism>
<reference evidence="4 5" key="1">
    <citation type="submission" date="2016-11" db="EMBL/GenBank/DDBJ databases">
        <title>The macronuclear genome of Stentor coeruleus: a giant cell with tiny introns.</title>
        <authorList>
            <person name="Slabodnick M."/>
            <person name="Ruby J.G."/>
            <person name="Reiff S.B."/>
            <person name="Swart E.C."/>
            <person name="Gosai S."/>
            <person name="Prabakaran S."/>
            <person name="Witkowska E."/>
            <person name="Larue G.E."/>
            <person name="Fisher S."/>
            <person name="Freeman R.M."/>
            <person name="Gunawardena J."/>
            <person name="Chu W."/>
            <person name="Stover N.A."/>
            <person name="Gregory B.D."/>
            <person name="Nowacki M."/>
            <person name="Derisi J."/>
            <person name="Roy S.W."/>
            <person name="Marshall W.F."/>
            <person name="Sood P."/>
        </authorList>
    </citation>
    <scope>NUCLEOTIDE SEQUENCE [LARGE SCALE GENOMIC DNA]</scope>
    <source>
        <strain evidence="4">WM001</strain>
    </source>
</reference>
<evidence type="ECO:0000256" key="2">
    <source>
        <dbReference type="SAM" id="MobiDB-lite"/>
    </source>
</evidence>
<keyword evidence="1" id="KW-0175">Coiled coil</keyword>
<comment type="caution">
    <text evidence="4">The sequence shown here is derived from an EMBL/GenBank/DDBJ whole genome shotgun (WGS) entry which is preliminary data.</text>
</comment>
<feature type="compositionally biased region" description="Polar residues" evidence="2">
    <location>
        <begin position="1"/>
        <end position="11"/>
    </location>
</feature>
<name>A0A1R2C0A0_9CILI</name>
<evidence type="ECO:0000259" key="3">
    <source>
        <dbReference type="Pfam" id="PF15739"/>
    </source>
</evidence>
<dbReference type="InterPro" id="IPR032755">
    <property type="entry name" value="TSNAXIP1_N"/>
</dbReference>
<dbReference type="Pfam" id="PF15739">
    <property type="entry name" value="TSNAXIP1_N"/>
    <property type="match status" value="1"/>
</dbReference>
<evidence type="ECO:0000313" key="4">
    <source>
        <dbReference type="EMBL" id="OMJ82421.1"/>
    </source>
</evidence>
<accession>A0A1R2C0A0</accession>
<proteinExistence type="predicted"/>